<keyword evidence="3" id="KW-1185">Reference proteome</keyword>
<gene>
    <name evidence="2" type="ORF">DERYTH_LOCUS17164</name>
</gene>
<feature type="region of interest" description="Disordered" evidence="1">
    <location>
        <begin position="696"/>
        <end position="720"/>
    </location>
</feature>
<sequence>ISLDDPDFFTLDREWTLLNFLLYRQKCSDFCADKHEEHSRYTRSLASILSYEQQSPEMIKLASDALNLLQVKYYFLVLRLGWFRPAEMCSTTQHSWLRSRMLELRFGWLFLTKCVQPPNIPGCDRECLSCDSGGCLHIFSLISITSDCNWELKEKKSKSIDNFWKTATLAQEKKVANEIERSVLLDELATSAVHSTVQRDRQESLVREKVTRRLESIDDDRTYKRHRSQSPNIEVVEWPAFNMKFTSYLSHLRRVYQNNQKENSTEAINNEQNLGEKRVGEELVKQYDLRERQEINYAEISSSDIDPHHLQAFDPLRNNPDSSAISLNRPIITEVTYNLISTHIICAFSSTLHLVRETVDESLFEKIEKLLRMRNKLILDKSITSKLEAIFQTDYAEISSKIITETEVEKNMKASEESRFLFFIRHTLLDFIAMYEYMSPKVLARDMSERSYIVECLSPILRSFRNAFPEIRYEWIEKDVKSIRDARNMFAINIRTRKTDLLVLRLSDATEILHVEVSGPPYKPEKKHTVGDAKKLLMMAVCNLCRILANNFDCPIEIAKKVRSYCIQAIGDKLTLFAVSLVDKKKYLAIELASCIIPFSLKTIGCYTRIFNFFKIIRNEFIEQEKLLEKICSFVPSIDDNTSDLREWVHLPDDDLIPVNEEEIDELNIEKQNRTVTNDLALQALLSQISPEYSTPLPNKSCSNGENAQIKDSSEQDQDLSLVNQDASTGSKKTITSLSLYNQIVEGLIQEMTYDQAENIVSSEINHLYSNNDEDMAPGSRISPKAEISAKSSSEAQ</sequence>
<dbReference type="EMBL" id="CAJVPY010015878">
    <property type="protein sequence ID" value="CAG8754161.1"/>
    <property type="molecule type" value="Genomic_DNA"/>
</dbReference>
<protein>
    <submittedName>
        <fullName evidence="2">309_t:CDS:1</fullName>
    </submittedName>
</protein>
<comment type="caution">
    <text evidence="2">The sequence shown here is derived from an EMBL/GenBank/DDBJ whole genome shotgun (WGS) entry which is preliminary data.</text>
</comment>
<dbReference type="AlphaFoldDB" id="A0A9N9NQE8"/>
<proteinExistence type="predicted"/>
<feature type="non-terminal residue" evidence="2">
    <location>
        <position position="1"/>
    </location>
</feature>
<evidence type="ECO:0000256" key="1">
    <source>
        <dbReference type="SAM" id="MobiDB-lite"/>
    </source>
</evidence>
<name>A0A9N9NQE8_9GLOM</name>
<feature type="compositionally biased region" description="Polar residues" evidence="1">
    <location>
        <begin position="696"/>
        <end position="711"/>
    </location>
</feature>
<dbReference type="Proteomes" id="UP000789405">
    <property type="component" value="Unassembled WGS sequence"/>
</dbReference>
<reference evidence="2" key="1">
    <citation type="submission" date="2021-06" db="EMBL/GenBank/DDBJ databases">
        <authorList>
            <person name="Kallberg Y."/>
            <person name="Tangrot J."/>
            <person name="Rosling A."/>
        </authorList>
    </citation>
    <scope>NUCLEOTIDE SEQUENCE</scope>
    <source>
        <strain evidence="2">MA453B</strain>
    </source>
</reference>
<evidence type="ECO:0000313" key="3">
    <source>
        <dbReference type="Proteomes" id="UP000789405"/>
    </source>
</evidence>
<feature type="compositionally biased region" description="Low complexity" evidence="1">
    <location>
        <begin position="782"/>
        <end position="797"/>
    </location>
</feature>
<feature type="region of interest" description="Disordered" evidence="1">
    <location>
        <begin position="771"/>
        <end position="797"/>
    </location>
</feature>
<dbReference type="OrthoDB" id="2404656at2759"/>
<feature type="non-terminal residue" evidence="2">
    <location>
        <position position="797"/>
    </location>
</feature>
<organism evidence="2 3">
    <name type="scientific">Dentiscutata erythropus</name>
    <dbReference type="NCBI Taxonomy" id="1348616"/>
    <lineage>
        <taxon>Eukaryota</taxon>
        <taxon>Fungi</taxon>
        <taxon>Fungi incertae sedis</taxon>
        <taxon>Mucoromycota</taxon>
        <taxon>Glomeromycotina</taxon>
        <taxon>Glomeromycetes</taxon>
        <taxon>Diversisporales</taxon>
        <taxon>Gigasporaceae</taxon>
        <taxon>Dentiscutata</taxon>
    </lineage>
</organism>
<accession>A0A9N9NQE8</accession>
<evidence type="ECO:0000313" key="2">
    <source>
        <dbReference type="EMBL" id="CAG8754161.1"/>
    </source>
</evidence>